<keyword evidence="8" id="KW-0378">Hydrolase</keyword>
<evidence type="ECO:0000256" key="10">
    <source>
        <dbReference type="ARBA" id="ARBA00023242"/>
    </source>
</evidence>
<dbReference type="GO" id="GO:0004518">
    <property type="term" value="F:nuclease activity"/>
    <property type="evidence" value="ECO:0007669"/>
    <property type="project" value="UniProtKB-KW"/>
</dbReference>
<gene>
    <name evidence="17" type="ORF">FNV43_RR09270</name>
</gene>
<evidence type="ECO:0000259" key="13">
    <source>
        <dbReference type="PROSITE" id="PS50016"/>
    </source>
</evidence>
<dbReference type="GO" id="GO:0000785">
    <property type="term" value="C:chromatin"/>
    <property type="evidence" value="ECO:0007669"/>
    <property type="project" value="TreeGrafter"/>
</dbReference>
<feature type="domain" description="ARID" evidence="14">
    <location>
        <begin position="98"/>
        <end position="192"/>
    </location>
</feature>
<sequence length="2005" mass="228932">MGKGRPRAVEKGGLGQNLSVLASASLNIPPGPVYYPTDDEFRDPLEYIYKIRPEAEPYGICKIVPPKSWKPPFALDLDSFTFPTKTQAIHQLQERPAACDSKTFELEYNRFLEKHAGKKLRRRVIFEGEELDLCKLFNGVKRYGGYDKVAKEKKWGEVFRFVRSAGKISDCAKHVLCQLYREHLYDYEVYYNELNQEVARSSKRGRYEQRRREHRVEHSSSKRRRKNNEDERVKACKVEKEEEHDQICEQCRSGLHGEVMLLCDRCNKGWHIYCLSPPLNQVPPGNWYCLDCLNSDKDSFGFVPGKSFSLEAFRRMADRAKKKWFGSGCASRVQIEKKFWEIVEGSAGEVEVMYGSDLDTSVYGSGFPRLNDQIPQSIEAKVWDEYCSSPWNLNNLPKLKGSVLRAVHHNIAGVMVPWLYIGMLFSSFCWHFEDHCFYSMNYLHWGEPKCWYSVPGHEADAFEKVMRNCLPDLFDAQPDLLFQLITMLNPSVLQENGVPVYSILQEPGNFVITFPRSYHGGFNLGLNCAEAVNFAPADWLPHGGSGAELYQRYHKTAVLSHEELLCVLAKSDCDNTVSPYLKKELLRIYTKEKTWREQLWRNGIVKSSRMSPRKCPEYVGTEEDSTCIICKQYLYLSAVVCRCRPSAFVCLEHRKHLCECKSTKLRLLYRHSLAELNDLMLAVDSYCSEEATHNRTLQRQITCSNEQSTLTKKVKGGHVTLIQLAEQWLMRSSKILQNPFSRDAYVAVLKEADQFLWAGSEMDPVRDMTEKLIQAQKCAESVRDCVSKIKNWSCHRSESLEKVHMEYIDELLSTNPVPCNEPGYHKLKVYAEEARVLIQEIDTALLVCSNVSELEILYSRVCDLPIHVKESEKLSQKISSAKVWIESVRKCISEKFPAAIEFEVLLKLKCESLELKIQIPETEMLLDLYRQAELCHARCCEILKGPISLKNVEVLLQEMENFTVNVPELQLLRQYHTDAALWLSRFNDIIVKIHEREDQHNVVDELTCIVKDGASLRIQVEELPLVEFELKKSCCREKALKARNTKMPLDFLHQLIMEAKGLQIEREKLFVDIIEVLATAMHWEERATCILAQEAEMSEFEDVIRSSEDICVVLPSLNNVKEALSVAISWLKNSKPFLVSFSPPFPASKPLQKLDTLKELVSQSNILKVSLKERRMLQTVLNNCKEWENDASSLLQDSGCLFDTANIDGGLTSGLISNIEHLLTRIESAKEKGLSLGFDLKEIPILEDTCSALQWCMKALSFCSVAPSFEDVENLVKVTEHLPRTFATGTLWISLMKGVKWLYQALEVVSAPCSSRKCNLSDAEEVLASSQHVSVSFAVTVGQLESAIQKHRLWQEKVHEFFSMKPLERSWCLILELKEVGTNVAFSCSELDLLLSEVEKVEKWKQRCMDTLGTLIGDENSLLGALQKIRQTLDRSLYIYDKTRNSKVRDLCLCCSDDSWNQESLTCSICKDCYHLQCLGPAVVDGNVAEVYKCPYCQFVVNGSISKNPDGPLRFRRKRPALEMLIELISNEEDFCVFIEERVILKELVEQALACKTRLTETVNSALACVDKDLSVISRKLTTALKATEVVGVHDQQGYCNLELALARNSWKIRVVKLLEGIQKPSIQQIQQHLKEGLALDIPPEDYYRQKLVEVKRIGLQWADYAKKVATDSGALSLDKVYQLIKEGENLHVYVEKELKLLRARSMLYCICRKPYDKRAMIACDQCDEWYHFDCIKLVSAPKIYICPACDPQKEEFLRPLVDHERSTDAKSVEPKTPSPRHTKQQRKNPKIADSSPTQTVFAITEVNGISRFQPRLVIAVGSNSDMRYVKPLRLFQDLLETNSLRQGRLLGLDVGDKYVGLAVSDRHNKIASPLSVLLRKKSNIPLMAEDFKCLISDLSLAGFVVGYPFDRPSRSVVDAVQVKLFLDELCSTNKLEGVKYTYWDESFSSKNVEFLLKSLHVHPVQSKGILDKFAAVNILQGYLDYVNRKELECLDTQGIDDQGG</sequence>
<keyword evidence="4" id="KW-0540">Nuclease</keyword>
<feature type="compositionally biased region" description="Basic and acidic residues" evidence="12">
    <location>
        <begin position="205"/>
        <end position="220"/>
    </location>
</feature>
<dbReference type="InterPro" id="IPR001606">
    <property type="entry name" value="ARID_dom"/>
</dbReference>
<evidence type="ECO:0000259" key="16">
    <source>
        <dbReference type="PROSITE" id="PS51184"/>
    </source>
</evidence>
<keyword evidence="2" id="KW-0963">Cytoplasm</keyword>
<dbReference type="InterPro" id="IPR004198">
    <property type="entry name" value="Znf_C5HC2"/>
</dbReference>
<reference evidence="17" key="1">
    <citation type="submission" date="2020-03" db="EMBL/GenBank/DDBJ databases">
        <title>A high-quality chromosome-level genome assembly of a woody plant with both climbing and erect habits, Rhamnella rubrinervis.</title>
        <authorList>
            <person name="Lu Z."/>
            <person name="Yang Y."/>
            <person name="Zhu X."/>
            <person name="Sun Y."/>
        </authorList>
    </citation>
    <scope>NUCLEOTIDE SEQUENCE</scope>
    <source>
        <strain evidence="17">BYM</strain>
        <tissue evidence="17">Leaf</tissue>
    </source>
</reference>
<dbReference type="OrthoDB" id="1678912at2759"/>
<comment type="caution">
    <text evidence="17">The sequence shown here is derived from an EMBL/GenBank/DDBJ whole genome shotgun (WGS) entry which is preliminary data.</text>
</comment>
<dbReference type="SUPFAM" id="SSF57903">
    <property type="entry name" value="FYVE/PHD zinc finger"/>
    <property type="match status" value="3"/>
</dbReference>
<dbReference type="PANTHER" id="PTHR10694:SF133">
    <property type="entry name" value="LYSINE-SPECIFIC DEMETHYLASE JMJ17"/>
    <property type="match status" value="1"/>
</dbReference>
<dbReference type="Pfam" id="PF00628">
    <property type="entry name" value="PHD"/>
    <property type="match status" value="2"/>
</dbReference>
<keyword evidence="9" id="KW-0862">Zinc</keyword>
<feature type="region of interest" description="Disordered" evidence="12">
    <location>
        <begin position="1765"/>
        <end position="1796"/>
    </location>
</feature>
<dbReference type="CDD" id="cd15543">
    <property type="entry name" value="PHD_RSF1"/>
    <property type="match status" value="1"/>
</dbReference>
<dbReference type="FunFam" id="2.60.120.650:FF:000078">
    <property type="entry name" value="Predicted protein"/>
    <property type="match status" value="1"/>
</dbReference>
<evidence type="ECO:0000256" key="5">
    <source>
        <dbReference type="ARBA" id="ARBA00022723"/>
    </source>
</evidence>
<evidence type="ECO:0000256" key="12">
    <source>
        <dbReference type="SAM" id="MobiDB-lite"/>
    </source>
</evidence>
<dbReference type="InterPro" id="IPR036431">
    <property type="entry name" value="ARID_dom_sf"/>
</dbReference>
<evidence type="ECO:0000259" key="15">
    <source>
        <dbReference type="PROSITE" id="PS51183"/>
    </source>
</evidence>
<evidence type="ECO:0000256" key="1">
    <source>
        <dbReference type="ARBA" id="ARBA00004123"/>
    </source>
</evidence>
<dbReference type="InterPro" id="IPR001965">
    <property type="entry name" value="Znf_PHD"/>
</dbReference>
<dbReference type="SUPFAM" id="SSF46774">
    <property type="entry name" value="ARID-like"/>
    <property type="match status" value="1"/>
</dbReference>
<evidence type="ECO:0000256" key="2">
    <source>
        <dbReference type="ARBA" id="ARBA00022490"/>
    </source>
</evidence>
<keyword evidence="18" id="KW-1185">Reference proteome</keyword>
<dbReference type="Gene3D" id="1.10.150.60">
    <property type="entry name" value="ARID DNA-binding domain"/>
    <property type="match status" value="1"/>
</dbReference>
<dbReference type="Gene3D" id="3.30.40.10">
    <property type="entry name" value="Zinc/RING finger domain, C3HC4 (zinc finger)"/>
    <property type="match status" value="1"/>
</dbReference>
<keyword evidence="5" id="KW-0479">Metal-binding</keyword>
<dbReference type="SMART" id="SM00545">
    <property type="entry name" value="JmjN"/>
    <property type="match status" value="1"/>
</dbReference>
<dbReference type="GO" id="GO:0032452">
    <property type="term" value="F:histone demethylase activity"/>
    <property type="evidence" value="ECO:0007669"/>
    <property type="project" value="TreeGrafter"/>
</dbReference>
<evidence type="ECO:0000256" key="3">
    <source>
        <dbReference type="ARBA" id="ARBA00022517"/>
    </source>
</evidence>
<dbReference type="InterPro" id="IPR005227">
    <property type="entry name" value="YqgF"/>
</dbReference>
<feature type="domain" description="JmjC" evidence="16">
    <location>
        <begin position="385"/>
        <end position="551"/>
    </location>
</feature>
<dbReference type="Proteomes" id="UP000796880">
    <property type="component" value="Unassembled WGS sequence"/>
</dbReference>
<evidence type="ECO:0000256" key="6">
    <source>
        <dbReference type="ARBA" id="ARBA00022737"/>
    </source>
</evidence>
<dbReference type="InterPro" id="IPR019786">
    <property type="entry name" value="Zinc_finger_PHD-type_CS"/>
</dbReference>
<feature type="domain" description="JmjN" evidence="15">
    <location>
        <begin position="31"/>
        <end position="72"/>
    </location>
</feature>
<dbReference type="InterPro" id="IPR037027">
    <property type="entry name" value="YqgF/RNaseH-like_dom_sf"/>
</dbReference>
<dbReference type="FunFam" id="2.60.120.650:FF:000042">
    <property type="entry name" value="Transcription factor jumonji (JmjC) domain-containing protein"/>
    <property type="match status" value="1"/>
</dbReference>
<evidence type="ECO:0000256" key="8">
    <source>
        <dbReference type="ARBA" id="ARBA00022801"/>
    </source>
</evidence>
<dbReference type="CDD" id="cd16964">
    <property type="entry name" value="YqgF"/>
    <property type="match status" value="1"/>
</dbReference>
<keyword evidence="6" id="KW-0677">Repeat</keyword>
<dbReference type="PANTHER" id="PTHR10694">
    <property type="entry name" value="LYSINE-SPECIFIC DEMETHYLASE"/>
    <property type="match status" value="1"/>
</dbReference>
<dbReference type="GO" id="GO:0003677">
    <property type="term" value="F:DNA binding"/>
    <property type="evidence" value="ECO:0007669"/>
    <property type="project" value="InterPro"/>
</dbReference>
<feature type="domain" description="PHD-type" evidence="13">
    <location>
        <begin position="245"/>
        <end position="295"/>
    </location>
</feature>
<proteinExistence type="inferred from homology"/>
<dbReference type="SMART" id="SM00249">
    <property type="entry name" value="PHD"/>
    <property type="match status" value="3"/>
</dbReference>
<dbReference type="InterPro" id="IPR012337">
    <property type="entry name" value="RNaseH-like_sf"/>
</dbReference>
<comment type="subcellular location">
    <subcellularLocation>
        <location evidence="1">Nucleus</location>
    </subcellularLocation>
</comment>
<dbReference type="InterPro" id="IPR003347">
    <property type="entry name" value="JmjC_dom"/>
</dbReference>
<dbReference type="SMART" id="SM00501">
    <property type="entry name" value="BRIGHT"/>
    <property type="match status" value="1"/>
</dbReference>
<dbReference type="FunFam" id="3.30.420.140:FF:000008">
    <property type="entry name" value="Putative pre-16S rRNA nuclease"/>
    <property type="match status" value="1"/>
</dbReference>
<dbReference type="HAMAP" id="MF_00651">
    <property type="entry name" value="Nuclease_YqgF"/>
    <property type="match status" value="1"/>
</dbReference>
<dbReference type="SUPFAM" id="SSF51197">
    <property type="entry name" value="Clavaminate synthase-like"/>
    <property type="match status" value="1"/>
</dbReference>
<dbReference type="GO" id="GO:0005634">
    <property type="term" value="C:nucleus"/>
    <property type="evidence" value="ECO:0007669"/>
    <property type="project" value="UniProtKB-SubCell"/>
</dbReference>
<dbReference type="PROSITE" id="PS51184">
    <property type="entry name" value="JMJC"/>
    <property type="match status" value="1"/>
</dbReference>
<dbReference type="PROSITE" id="PS01359">
    <property type="entry name" value="ZF_PHD_1"/>
    <property type="match status" value="2"/>
</dbReference>
<keyword evidence="10" id="KW-0539">Nucleus</keyword>
<evidence type="ECO:0000313" key="17">
    <source>
        <dbReference type="EMBL" id="KAF3448557.1"/>
    </source>
</evidence>
<dbReference type="SMART" id="SM00732">
    <property type="entry name" value="YqgFc"/>
    <property type="match status" value="1"/>
</dbReference>
<evidence type="ECO:0000256" key="4">
    <source>
        <dbReference type="ARBA" id="ARBA00022722"/>
    </source>
</evidence>
<dbReference type="GO" id="GO:0010468">
    <property type="term" value="P:regulation of gene expression"/>
    <property type="evidence" value="ECO:0007669"/>
    <property type="project" value="TreeGrafter"/>
</dbReference>
<dbReference type="SUPFAM" id="SSF53098">
    <property type="entry name" value="Ribonuclease H-like"/>
    <property type="match status" value="1"/>
</dbReference>
<dbReference type="InterPro" id="IPR006641">
    <property type="entry name" value="YqgF/RNaseH-like_dom"/>
</dbReference>
<dbReference type="GO" id="GO:0006364">
    <property type="term" value="P:rRNA processing"/>
    <property type="evidence" value="ECO:0007669"/>
    <property type="project" value="InterPro"/>
</dbReference>
<dbReference type="Pfam" id="PF08429">
    <property type="entry name" value="PLU-1"/>
    <property type="match status" value="2"/>
</dbReference>
<dbReference type="InterPro" id="IPR011011">
    <property type="entry name" value="Znf_FYVE_PHD"/>
</dbReference>
<dbReference type="PROSITE" id="PS51183">
    <property type="entry name" value="JMJN"/>
    <property type="match status" value="1"/>
</dbReference>
<dbReference type="PROSITE" id="PS51011">
    <property type="entry name" value="ARID"/>
    <property type="match status" value="1"/>
</dbReference>
<keyword evidence="3" id="KW-0690">Ribosome biogenesis</keyword>
<dbReference type="CDD" id="cd15489">
    <property type="entry name" value="PHD_SF"/>
    <property type="match status" value="1"/>
</dbReference>
<dbReference type="GO" id="GO:0008270">
    <property type="term" value="F:zinc ion binding"/>
    <property type="evidence" value="ECO:0007669"/>
    <property type="project" value="UniProtKB-KW"/>
</dbReference>
<dbReference type="PROSITE" id="PS50016">
    <property type="entry name" value="ZF_PHD_2"/>
    <property type="match status" value="1"/>
</dbReference>
<evidence type="ECO:0000256" key="11">
    <source>
        <dbReference type="PROSITE-ProRule" id="PRU00146"/>
    </source>
</evidence>
<evidence type="ECO:0008006" key="19">
    <source>
        <dbReference type="Google" id="ProtNLM"/>
    </source>
</evidence>
<dbReference type="Gene3D" id="3.30.420.140">
    <property type="entry name" value="YqgF/RNase H-like domain"/>
    <property type="match status" value="1"/>
</dbReference>
<dbReference type="EMBL" id="VOIH02000004">
    <property type="protein sequence ID" value="KAF3448557.1"/>
    <property type="molecule type" value="Genomic_DNA"/>
</dbReference>
<keyword evidence="7 11" id="KW-0863">Zinc-finger</keyword>
<name>A0A8K0H9T2_9ROSA</name>
<dbReference type="Pfam" id="PF03652">
    <property type="entry name" value="RuvX"/>
    <property type="match status" value="1"/>
</dbReference>
<feature type="region of interest" description="Disordered" evidence="12">
    <location>
        <begin position="202"/>
        <end position="228"/>
    </location>
</feature>
<dbReference type="Pfam" id="PF02373">
    <property type="entry name" value="JmjC"/>
    <property type="match status" value="1"/>
</dbReference>
<dbReference type="InterPro" id="IPR003349">
    <property type="entry name" value="JmjN"/>
</dbReference>
<dbReference type="Pfam" id="PF01388">
    <property type="entry name" value="ARID"/>
    <property type="match status" value="1"/>
</dbReference>
<dbReference type="GO" id="GO:0016787">
    <property type="term" value="F:hydrolase activity"/>
    <property type="evidence" value="ECO:0007669"/>
    <property type="project" value="UniProtKB-KW"/>
</dbReference>
<dbReference type="InterPro" id="IPR013637">
    <property type="entry name" value="Lys_sp_deMease-like_dom"/>
</dbReference>
<evidence type="ECO:0000256" key="9">
    <source>
        <dbReference type="ARBA" id="ARBA00022833"/>
    </source>
</evidence>
<organism evidence="17 18">
    <name type="scientific">Rhamnella rubrinervis</name>
    <dbReference type="NCBI Taxonomy" id="2594499"/>
    <lineage>
        <taxon>Eukaryota</taxon>
        <taxon>Viridiplantae</taxon>
        <taxon>Streptophyta</taxon>
        <taxon>Embryophyta</taxon>
        <taxon>Tracheophyta</taxon>
        <taxon>Spermatophyta</taxon>
        <taxon>Magnoliopsida</taxon>
        <taxon>eudicotyledons</taxon>
        <taxon>Gunneridae</taxon>
        <taxon>Pentapetalae</taxon>
        <taxon>rosids</taxon>
        <taxon>fabids</taxon>
        <taxon>Rosales</taxon>
        <taxon>Rhamnaceae</taxon>
        <taxon>rhamnoid group</taxon>
        <taxon>Rhamneae</taxon>
        <taxon>Rhamnella</taxon>
    </lineage>
</organism>
<dbReference type="SMART" id="SM01014">
    <property type="entry name" value="ARID"/>
    <property type="match status" value="1"/>
</dbReference>
<dbReference type="CDD" id="cd16100">
    <property type="entry name" value="ARID"/>
    <property type="match status" value="1"/>
</dbReference>
<evidence type="ECO:0000259" key="14">
    <source>
        <dbReference type="PROSITE" id="PS51011"/>
    </source>
</evidence>
<evidence type="ECO:0000313" key="18">
    <source>
        <dbReference type="Proteomes" id="UP000796880"/>
    </source>
</evidence>
<dbReference type="Gene3D" id="2.60.120.650">
    <property type="entry name" value="Cupin"/>
    <property type="match status" value="2"/>
</dbReference>
<accession>A0A8K0H9T2</accession>
<dbReference type="InterPro" id="IPR013083">
    <property type="entry name" value="Znf_RING/FYVE/PHD"/>
</dbReference>
<feature type="compositionally biased region" description="Basic residues" evidence="12">
    <location>
        <begin position="1779"/>
        <end position="1790"/>
    </location>
</feature>
<evidence type="ECO:0000256" key="7">
    <source>
        <dbReference type="ARBA" id="ARBA00022771"/>
    </source>
</evidence>
<dbReference type="InterPro" id="IPR019787">
    <property type="entry name" value="Znf_PHD-finger"/>
</dbReference>
<dbReference type="Pfam" id="PF02928">
    <property type="entry name" value="zf-C5HC2"/>
    <property type="match status" value="1"/>
</dbReference>
<protein>
    <recommendedName>
        <fullName evidence="19">[Histone H3]-trimethyl-L-lysine(4) demethylase</fullName>
    </recommendedName>
</protein>
<feature type="compositionally biased region" description="Basic and acidic residues" evidence="12">
    <location>
        <begin position="1765"/>
        <end position="1774"/>
    </location>
</feature>
<dbReference type="SMART" id="SM00558">
    <property type="entry name" value="JmjC"/>
    <property type="match status" value="1"/>
</dbReference>
<dbReference type="Pfam" id="PF02375">
    <property type="entry name" value="JmjN"/>
    <property type="match status" value="1"/>
</dbReference>